<dbReference type="NCBIfam" id="TIGR03751">
    <property type="entry name" value="conj_TIGR03751"/>
    <property type="match status" value="1"/>
</dbReference>
<reference evidence="1 2" key="1">
    <citation type="submission" date="2018-10" db="EMBL/GenBank/DDBJ databases">
        <title>Draft genome of Cortibacter populi DSM10536.</title>
        <authorList>
            <person name="Bernier A.-M."/>
            <person name="Bernard K."/>
        </authorList>
    </citation>
    <scope>NUCLEOTIDE SEQUENCE [LARGE SCALE GENOMIC DNA]</scope>
    <source>
        <strain evidence="1 2">DSM 105136</strain>
    </source>
</reference>
<comment type="caution">
    <text evidence="1">The sequence shown here is derived from an EMBL/GenBank/DDBJ whole genome shotgun (WGS) entry which is preliminary data.</text>
</comment>
<keyword evidence="2" id="KW-1185">Reference proteome</keyword>
<dbReference type="AlphaFoldDB" id="A0A3M6QV66"/>
<evidence type="ECO:0000313" key="1">
    <source>
        <dbReference type="EMBL" id="RMX06781.1"/>
    </source>
</evidence>
<dbReference type="RefSeq" id="WP_122228701.1">
    <property type="nucleotide sequence ID" value="NZ_RDQO01000002.1"/>
</dbReference>
<organism evidence="1 2">
    <name type="scientific">Corticibacter populi</name>
    <dbReference type="NCBI Taxonomy" id="1550736"/>
    <lineage>
        <taxon>Bacteria</taxon>
        <taxon>Pseudomonadati</taxon>
        <taxon>Pseudomonadota</taxon>
        <taxon>Betaproteobacteria</taxon>
        <taxon>Burkholderiales</taxon>
        <taxon>Comamonadaceae</taxon>
        <taxon>Corticibacter</taxon>
    </lineage>
</organism>
<name>A0A3M6QV66_9BURK</name>
<proteinExistence type="predicted"/>
<evidence type="ECO:0000313" key="2">
    <source>
        <dbReference type="Proteomes" id="UP000278006"/>
    </source>
</evidence>
<accession>A0A3M6QV66</accession>
<gene>
    <name evidence="1" type="ORF">D8I35_09795</name>
</gene>
<dbReference type="EMBL" id="RDQO01000002">
    <property type="protein sequence ID" value="RMX06781.1"/>
    <property type="molecule type" value="Genomic_DNA"/>
</dbReference>
<dbReference type="InterPro" id="IPR022262">
    <property type="entry name" value="Lipoprot_put"/>
</dbReference>
<keyword evidence="1" id="KW-0449">Lipoprotein</keyword>
<dbReference type="PROSITE" id="PS51257">
    <property type="entry name" value="PROKAR_LIPOPROTEIN"/>
    <property type="match status" value="1"/>
</dbReference>
<sequence length="144" mass="15981">MRRTWTERLAVLGIAAVLAGCSTTKEQMLSHDNRTMLDIWNAETGGGAGGGPAARQLLDARQTLRRALTDDDIQAAPGAQARYTRTAANEIHRQFHRLPNPDLVMYVYPHMAGTDPVPVPGYSTVFPLYQRVQYALPGERIEDY</sequence>
<protein>
    <submittedName>
        <fullName evidence="1">TIGR03751 family conjugal transfer lipoprotein</fullName>
    </submittedName>
</protein>
<dbReference type="Proteomes" id="UP000278006">
    <property type="component" value="Unassembled WGS sequence"/>
</dbReference>
<dbReference type="OrthoDB" id="8863314at2"/>